<dbReference type="Proteomes" id="UP000185990">
    <property type="component" value="Unassembled WGS sequence"/>
</dbReference>
<name>A0A0M4R452_9PSED</name>
<dbReference type="AlphaFoldDB" id="A0A0M4R452"/>
<keyword evidence="6" id="KW-1185">Reference proteome</keyword>
<evidence type="ECO:0000313" key="4">
    <source>
        <dbReference type="EMBL" id="OKA25852.1"/>
    </source>
</evidence>
<dbReference type="OrthoDB" id="6892488at2"/>
<reference evidence="3 6" key="2">
    <citation type="submission" date="2016-11" db="EMBL/GenBank/DDBJ databases">
        <title>Draft genome of Pseudomonas versuta A4R1.5.</title>
        <authorList>
            <person name="See-Too W.-S."/>
        </authorList>
    </citation>
    <scope>NUCLEOTIDE SEQUENCE [LARGE SCALE GENOMIC DNA]</scope>
    <source>
        <strain evidence="3 6">A4R1.5</strain>
    </source>
</reference>
<evidence type="ECO:0000259" key="2">
    <source>
        <dbReference type="PROSITE" id="PS51688"/>
    </source>
</evidence>
<dbReference type="Pfam" id="PF13884">
    <property type="entry name" value="Peptidase_S74"/>
    <property type="match status" value="1"/>
</dbReference>
<evidence type="ECO:0000313" key="5">
    <source>
        <dbReference type="Proteomes" id="UP000185990"/>
    </source>
</evidence>
<evidence type="ECO:0000313" key="3">
    <source>
        <dbReference type="EMBL" id="OKA22165.1"/>
    </source>
</evidence>
<dbReference type="InterPro" id="IPR030392">
    <property type="entry name" value="S74_ICA"/>
</dbReference>
<dbReference type="EMBL" id="MPJD01000015">
    <property type="protein sequence ID" value="OKA25852.1"/>
    <property type="molecule type" value="Genomic_DNA"/>
</dbReference>
<feature type="chain" id="PRO_5005800721" evidence="1">
    <location>
        <begin position="27"/>
        <end position="152"/>
    </location>
</feature>
<evidence type="ECO:0000313" key="6">
    <source>
        <dbReference type="Proteomes" id="UP000186677"/>
    </source>
</evidence>
<accession>A0A1Q4KKJ3</accession>
<protein>
    <submittedName>
        <fullName evidence="4">Cell wall anchor protein</fullName>
    </submittedName>
</protein>
<feature type="domain" description="Peptidase S74" evidence="2">
    <location>
        <begin position="63"/>
        <end position="150"/>
    </location>
</feature>
<proteinExistence type="predicted"/>
<dbReference type="RefSeq" id="WP_060692403.1">
    <property type="nucleotide sequence ID" value="NZ_CP012676.1"/>
</dbReference>
<feature type="signal peptide" evidence="1">
    <location>
        <begin position="1"/>
        <end position="26"/>
    </location>
</feature>
<keyword evidence="1" id="KW-0732">Signal</keyword>
<sequence>MKSISFASGTLSAISLVFAASAFAQADIPTAPLANSSKCSPSNPLGPGCPGFGDIGGECCPFSDESLKTKVVPLKSATENLLKIQGVSFEWKNGGRKDIGVVAQEVAQVYPELTRTKDGLMQVDYDKLVAPLIESIRELNQRIQTLEKAQAK</sequence>
<comment type="caution">
    <text evidence="4">The sequence shown here is derived from an EMBL/GenBank/DDBJ whole genome shotgun (WGS) entry which is preliminary data.</text>
</comment>
<organism evidence="4 5">
    <name type="scientific">Pseudomonas versuta</name>
    <dbReference type="NCBI Taxonomy" id="1788301"/>
    <lineage>
        <taxon>Bacteria</taxon>
        <taxon>Pseudomonadati</taxon>
        <taxon>Pseudomonadota</taxon>
        <taxon>Gammaproteobacteria</taxon>
        <taxon>Pseudomonadales</taxon>
        <taxon>Pseudomonadaceae</taxon>
        <taxon>Pseudomonas</taxon>
    </lineage>
</organism>
<evidence type="ECO:0000256" key="1">
    <source>
        <dbReference type="SAM" id="SignalP"/>
    </source>
</evidence>
<dbReference type="Proteomes" id="UP000186677">
    <property type="component" value="Unassembled WGS sequence"/>
</dbReference>
<accession>A0A0M4R452</accession>
<gene>
    <name evidence="3" type="ORF">BOH73_06895</name>
    <name evidence="4" type="ORF">BOH74_07440</name>
</gene>
<dbReference type="PROSITE" id="PS51688">
    <property type="entry name" value="ICA"/>
    <property type="match status" value="1"/>
</dbReference>
<dbReference type="EMBL" id="MPJC01000004">
    <property type="protein sequence ID" value="OKA22165.1"/>
    <property type="molecule type" value="Genomic_DNA"/>
</dbReference>
<dbReference type="KEGG" id="ppsy:AOC04_08520"/>
<reference evidence="4 5" key="1">
    <citation type="submission" date="2016-11" db="EMBL/GenBank/DDBJ databases">
        <title>Draft genome of Pseudomonas versuta A4R1.12.</title>
        <authorList>
            <person name="See-Too W.-S."/>
        </authorList>
    </citation>
    <scope>NUCLEOTIDE SEQUENCE [LARGE SCALE GENOMIC DNA]</scope>
    <source>
        <strain evidence="4 5">A4R1.12</strain>
    </source>
</reference>